<reference evidence="3" key="1">
    <citation type="submission" date="2020-07" db="EMBL/GenBank/DDBJ databases">
        <title>Huge and variable diversity of episymbiotic CPR bacteria and DPANN archaea in groundwater ecosystems.</title>
        <authorList>
            <person name="He C.Y."/>
            <person name="Keren R."/>
            <person name="Whittaker M."/>
            <person name="Farag I.F."/>
            <person name="Doudna J."/>
            <person name="Cate J.H.D."/>
            <person name="Banfield J.F."/>
        </authorList>
    </citation>
    <scope>NUCLEOTIDE SEQUENCE</scope>
    <source>
        <strain evidence="3">NC_groundwater_580_Pr5_B-0.1um_64_19</strain>
    </source>
</reference>
<keyword evidence="1" id="KW-1133">Transmembrane helix</keyword>
<evidence type="ECO:0000256" key="1">
    <source>
        <dbReference type="SAM" id="Phobius"/>
    </source>
</evidence>
<name>A0A932EPM7_9BACT</name>
<dbReference type="EMBL" id="JACPNR010000005">
    <property type="protein sequence ID" value="MBI2677893.1"/>
    <property type="molecule type" value="Genomic_DNA"/>
</dbReference>
<feature type="domain" description="CAAX prenyl protease 2/Lysostaphin resistance protein A-like" evidence="2">
    <location>
        <begin position="116"/>
        <end position="211"/>
    </location>
</feature>
<feature type="transmembrane region" description="Helical" evidence="1">
    <location>
        <begin position="177"/>
        <end position="195"/>
    </location>
</feature>
<comment type="caution">
    <text evidence="3">The sequence shown here is derived from an EMBL/GenBank/DDBJ whole genome shotgun (WGS) entry which is preliminary data.</text>
</comment>
<sequence length="223" mass="23905">MNAPAPTLAPTGSRWLSALEFVLGAAIVIGHNVYHVVPNEVPILFVLGLLSLHWRDGLKNVGLARPASWKVTIGIALAAAAVRIGVGEVVERVSARFWPAINAPAGSEAIHADWKQALLWLGLIWTFAAFGEEISYRGYLLTRAADLGKRTTLAYWAAVIATSILFGYGHYYKGPAGVLDSGIAGLILGAAYMLNRKNLWTCILAHGLIDTFGVLALFLGWAS</sequence>
<evidence type="ECO:0000313" key="3">
    <source>
        <dbReference type="EMBL" id="MBI2677893.1"/>
    </source>
</evidence>
<keyword evidence="3" id="KW-0645">Protease</keyword>
<feature type="transmembrane region" description="Helical" evidence="1">
    <location>
        <begin position="202"/>
        <end position="222"/>
    </location>
</feature>
<dbReference type="InterPro" id="IPR003675">
    <property type="entry name" value="Rce1/LyrA-like_dom"/>
</dbReference>
<dbReference type="GO" id="GO:0008237">
    <property type="term" value="F:metallopeptidase activity"/>
    <property type="evidence" value="ECO:0007669"/>
    <property type="project" value="UniProtKB-KW"/>
</dbReference>
<protein>
    <submittedName>
        <fullName evidence="3">CPBP family intramembrane metalloprotease</fullName>
    </submittedName>
</protein>
<dbReference type="AlphaFoldDB" id="A0A932EPM7"/>
<keyword evidence="3" id="KW-0378">Hydrolase</keyword>
<dbReference type="Pfam" id="PF02517">
    <property type="entry name" value="Rce1-like"/>
    <property type="match status" value="1"/>
</dbReference>
<feature type="transmembrane region" description="Helical" evidence="1">
    <location>
        <begin position="153"/>
        <end position="171"/>
    </location>
</feature>
<evidence type="ECO:0000313" key="4">
    <source>
        <dbReference type="Proteomes" id="UP000779809"/>
    </source>
</evidence>
<dbReference type="Proteomes" id="UP000779809">
    <property type="component" value="Unassembled WGS sequence"/>
</dbReference>
<accession>A0A932EPM7</accession>
<dbReference type="GO" id="GO:0080120">
    <property type="term" value="P:CAAX-box protein maturation"/>
    <property type="evidence" value="ECO:0007669"/>
    <property type="project" value="UniProtKB-ARBA"/>
</dbReference>
<proteinExistence type="predicted"/>
<evidence type="ECO:0000259" key="2">
    <source>
        <dbReference type="Pfam" id="PF02517"/>
    </source>
</evidence>
<keyword evidence="1" id="KW-0472">Membrane</keyword>
<gene>
    <name evidence="3" type="ORF">HYX28_03845</name>
</gene>
<keyword evidence="3" id="KW-0482">Metalloprotease</keyword>
<dbReference type="GO" id="GO:0004175">
    <property type="term" value="F:endopeptidase activity"/>
    <property type="evidence" value="ECO:0007669"/>
    <property type="project" value="UniProtKB-ARBA"/>
</dbReference>
<organism evidence="3 4">
    <name type="scientific">Candidatus Korobacter versatilis</name>
    <dbReference type="NCBI Taxonomy" id="658062"/>
    <lineage>
        <taxon>Bacteria</taxon>
        <taxon>Pseudomonadati</taxon>
        <taxon>Acidobacteriota</taxon>
        <taxon>Terriglobia</taxon>
        <taxon>Terriglobales</taxon>
        <taxon>Candidatus Korobacteraceae</taxon>
        <taxon>Candidatus Korobacter</taxon>
    </lineage>
</organism>
<feature type="transmembrane region" description="Helical" evidence="1">
    <location>
        <begin position="12"/>
        <end position="29"/>
    </location>
</feature>
<keyword evidence="1" id="KW-0812">Transmembrane</keyword>